<reference evidence="2 3" key="1">
    <citation type="submission" date="2020-04" db="EMBL/GenBank/DDBJ databases">
        <title>Draft genome of Leeia sp. IMCC25680.</title>
        <authorList>
            <person name="Song J."/>
            <person name="Cho J.-C."/>
        </authorList>
    </citation>
    <scope>NUCLEOTIDE SEQUENCE [LARGE SCALE GENOMIC DNA]</scope>
    <source>
        <strain evidence="2 3">IMCC25680</strain>
    </source>
</reference>
<protein>
    <submittedName>
        <fullName evidence="2">Uncharacterized protein</fullName>
    </submittedName>
</protein>
<feature type="region of interest" description="Disordered" evidence="1">
    <location>
        <begin position="40"/>
        <end position="59"/>
    </location>
</feature>
<dbReference type="Proteomes" id="UP000587991">
    <property type="component" value="Unassembled WGS sequence"/>
</dbReference>
<accession>A0A847S9X2</accession>
<keyword evidence="3" id="KW-1185">Reference proteome</keyword>
<feature type="region of interest" description="Disordered" evidence="1">
    <location>
        <begin position="1"/>
        <end position="27"/>
    </location>
</feature>
<dbReference type="RefSeq" id="WP_168878207.1">
    <property type="nucleotide sequence ID" value="NZ_JABAIM010000004.1"/>
</dbReference>
<organism evidence="2 3">
    <name type="scientific">Leeia aquatica</name>
    <dbReference type="NCBI Taxonomy" id="2725557"/>
    <lineage>
        <taxon>Bacteria</taxon>
        <taxon>Pseudomonadati</taxon>
        <taxon>Pseudomonadota</taxon>
        <taxon>Betaproteobacteria</taxon>
        <taxon>Neisseriales</taxon>
        <taxon>Leeiaceae</taxon>
        <taxon>Leeia</taxon>
    </lineage>
</organism>
<sequence length="190" mass="19827">MSIRPLLPGQGLPQTDQPRASSSDAQGWQQALLGALQRPTATGTPLAPRPSTSPVSAPVPVDGVREQAAAKLAALQQAIGNVFQQQGVAASDGARLQLGADGRLQLSGAQEGDAVQQALDADSALQQQFADVASGQAFMRAADETAAFQRAYAANPKVAVAQYGHLLNANRPEPVFQLHAQAGQWQARFI</sequence>
<name>A0A847S9X2_9NEIS</name>
<gene>
    <name evidence="2" type="ORF">HF682_15305</name>
</gene>
<evidence type="ECO:0000313" key="2">
    <source>
        <dbReference type="EMBL" id="NLR76533.1"/>
    </source>
</evidence>
<feature type="compositionally biased region" description="Low complexity" evidence="1">
    <location>
        <begin position="49"/>
        <end position="59"/>
    </location>
</feature>
<feature type="compositionally biased region" description="Polar residues" evidence="1">
    <location>
        <begin position="12"/>
        <end position="24"/>
    </location>
</feature>
<dbReference type="AlphaFoldDB" id="A0A847S9X2"/>
<evidence type="ECO:0000256" key="1">
    <source>
        <dbReference type="SAM" id="MobiDB-lite"/>
    </source>
</evidence>
<comment type="caution">
    <text evidence="2">The sequence shown here is derived from an EMBL/GenBank/DDBJ whole genome shotgun (WGS) entry which is preliminary data.</text>
</comment>
<dbReference type="EMBL" id="JABAIM010000004">
    <property type="protein sequence ID" value="NLR76533.1"/>
    <property type="molecule type" value="Genomic_DNA"/>
</dbReference>
<proteinExistence type="predicted"/>
<evidence type="ECO:0000313" key="3">
    <source>
        <dbReference type="Proteomes" id="UP000587991"/>
    </source>
</evidence>